<dbReference type="EMBL" id="JACVXB010000001">
    <property type="protein sequence ID" value="MBD0831306.1"/>
    <property type="molecule type" value="Genomic_DNA"/>
</dbReference>
<dbReference type="InterPro" id="IPR000668">
    <property type="entry name" value="Peptidase_C1A_C"/>
</dbReference>
<dbReference type="CDD" id="cd02619">
    <property type="entry name" value="Peptidase_C1"/>
    <property type="match status" value="1"/>
</dbReference>
<keyword evidence="3" id="KW-0472">Membrane</keyword>
<evidence type="ECO:0000256" key="1">
    <source>
        <dbReference type="ARBA" id="ARBA00008455"/>
    </source>
</evidence>
<evidence type="ECO:0000313" key="5">
    <source>
        <dbReference type="EMBL" id="MBD0831306.1"/>
    </source>
</evidence>
<dbReference type="Gene3D" id="3.90.70.10">
    <property type="entry name" value="Cysteine proteinases"/>
    <property type="match status" value="1"/>
</dbReference>
<accession>A0A8J6Q9V5</accession>
<dbReference type="SUPFAM" id="SSF54001">
    <property type="entry name" value="Cysteine proteinases"/>
    <property type="match status" value="1"/>
</dbReference>
<dbReference type="AlphaFoldDB" id="A0A8J6Q9V5"/>
<feature type="domain" description="Peptidase C1A papain C-terminal" evidence="4">
    <location>
        <begin position="450"/>
        <end position="670"/>
    </location>
</feature>
<dbReference type="SMART" id="SM00645">
    <property type="entry name" value="Pept_C1"/>
    <property type="match status" value="1"/>
</dbReference>
<comment type="caution">
    <text evidence="5">The sequence shown here is derived from an EMBL/GenBank/DDBJ whole genome shotgun (WGS) entry which is preliminary data.</text>
</comment>
<evidence type="ECO:0000313" key="6">
    <source>
        <dbReference type="Proteomes" id="UP000600588"/>
    </source>
</evidence>
<dbReference type="GO" id="GO:0008234">
    <property type="term" value="F:cysteine-type peptidase activity"/>
    <property type="evidence" value="ECO:0007669"/>
    <property type="project" value="InterPro"/>
</dbReference>
<proteinExistence type="inferred from homology"/>
<reference evidence="5 6" key="1">
    <citation type="submission" date="2020-09" db="EMBL/GenBank/DDBJ databases">
        <title>TT11 complete genome.</title>
        <authorList>
            <person name="Wu Z."/>
        </authorList>
    </citation>
    <scope>NUCLEOTIDE SEQUENCE [LARGE SCALE GENOMIC DNA]</scope>
    <source>
        <strain evidence="5 6">TT11</strain>
    </source>
</reference>
<gene>
    <name evidence="5" type="ORF">ICJ83_04090</name>
</gene>
<feature type="transmembrane region" description="Helical" evidence="3">
    <location>
        <begin position="794"/>
        <end position="812"/>
    </location>
</feature>
<dbReference type="PROSITE" id="PS00639">
    <property type="entry name" value="THIOL_PROTEASE_HIS"/>
    <property type="match status" value="1"/>
</dbReference>
<feature type="coiled-coil region" evidence="2">
    <location>
        <begin position="375"/>
        <end position="402"/>
    </location>
</feature>
<name>A0A8J6Q9V5_9FLAO</name>
<sequence>MSSPSINIGINKQGKMLIKEIDKHFKDHEPAFYQSFILSSSMELEKDKNKLEVIKQGELQLSDNDDIKSWFDYELYAEIKNLVGLVNDSISDTVIVNIVISLAEKESVFILNKLLKAIKDLSSNQLISGVDIKLFVITYSLDSNNHNDNSNIKNELKELEKTIPEYQDLIKDIYYIDDRNTDKIILHLSSNWLAFALAEFFVFQMVCQTSLAIQNKTKIFGIGIIHFNEILFSNVITNKILQYKFKEEGVYDDKGIQLRDIILKCNPFISEHQNFFNEFFTKYPYSQENNQNLTANSEEYINSFKNKLELFVTNSDNTIGESKVILANLLGEDDKKLQGINWTNKRLNISDLEFDIIDYFNKYLDKENRVDFHEQKALRNKITELNQAIKNDEKSLKILKEQSTEIHSDLDISFEEGVFSVDGKRINASGYIPSPVNLNEDFYSFEDKPIPNAIDLSKYLSKVKDQGELGSCTAFPVSAVYEFAAKRNNKNVDISELFIYYNTREILGNVSDDTGATLLETINSVKKHGACYSKNYPYKIESFSVKPGEEAYTEAQHQVVEKAFRVNITEKDFKQTIANGHPIIIGLKLFKSFYPKDKSGLVPFPSKDEASFENHGNHAMLIVGYNEEEKLFKIRNSWGRNFGENGYCYAPYDYIASPEFCLEAFVITDIIDLSFSEFNYDSNASFSFLNDSLIRRKVIKEYNLRKKKRDLRIVKKDYDLIALKNEENEEQIKNPLFRKQLFEDLKAQEIPAPAIPQAEPEQSNKNPWPFIAGGVLVILISLFFKSYITVPSSLIGVLGGILLIIYGCKLLFTKKEIIQQPTVIEDPRLSHERELYRFEVADNLFQLFDEMNKNLIIRYKSLSIYFEKIKNWQKESLEALNETLFDSPTFVVNVVQKKPLLDYIKKEKNTFLKNLPNLSLTFHENYILEENNTNEVFETLYTNYLNDIHKNIENILDISIVDYIQGREPYPYFNSAPELNKTMQNIQKVSTPFCNIKQTTSSLNIQNYVLHETLTSHPDAKSKEFSKHRPASIKPVITLRDNKKKYVAVQVAALNNISDLVKHNF</sequence>
<dbReference type="GO" id="GO:0006508">
    <property type="term" value="P:proteolysis"/>
    <property type="evidence" value="ECO:0007669"/>
    <property type="project" value="InterPro"/>
</dbReference>
<dbReference type="PANTHER" id="PTHR12411">
    <property type="entry name" value="CYSTEINE PROTEASE FAMILY C1-RELATED"/>
    <property type="match status" value="1"/>
</dbReference>
<evidence type="ECO:0000256" key="3">
    <source>
        <dbReference type="SAM" id="Phobius"/>
    </source>
</evidence>
<dbReference type="Pfam" id="PF00112">
    <property type="entry name" value="Peptidase_C1"/>
    <property type="match status" value="1"/>
</dbReference>
<comment type="similarity">
    <text evidence="1">Belongs to the peptidase C1 family.</text>
</comment>
<dbReference type="InterPro" id="IPR038765">
    <property type="entry name" value="Papain-like_cys_pep_sf"/>
</dbReference>
<protein>
    <submittedName>
        <fullName evidence="5">C1 family peptidase</fullName>
    </submittedName>
</protein>
<dbReference type="RefSeq" id="WP_188229068.1">
    <property type="nucleotide sequence ID" value="NZ_JACVXB010000001.1"/>
</dbReference>
<evidence type="ECO:0000256" key="2">
    <source>
        <dbReference type="SAM" id="Coils"/>
    </source>
</evidence>
<dbReference type="InterPro" id="IPR025660">
    <property type="entry name" value="Pept_his_AS"/>
</dbReference>
<keyword evidence="2" id="KW-0175">Coiled coil</keyword>
<keyword evidence="3" id="KW-0812">Transmembrane</keyword>
<keyword evidence="6" id="KW-1185">Reference proteome</keyword>
<dbReference type="InterPro" id="IPR013128">
    <property type="entry name" value="Peptidase_C1A"/>
</dbReference>
<evidence type="ECO:0000259" key="4">
    <source>
        <dbReference type="SMART" id="SM00645"/>
    </source>
</evidence>
<organism evidence="5 6">
    <name type="scientific">Aestuariibaculum sediminum</name>
    <dbReference type="NCBI Taxonomy" id="2770637"/>
    <lineage>
        <taxon>Bacteria</taxon>
        <taxon>Pseudomonadati</taxon>
        <taxon>Bacteroidota</taxon>
        <taxon>Flavobacteriia</taxon>
        <taxon>Flavobacteriales</taxon>
        <taxon>Flavobacteriaceae</taxon>
    </lineage>
</organism>
<dbReference type="Proteomes" id="UP000600588">
    <property type="component" value="Unassembled WGS sequence"/>
</dbReference>
<keyword evidence="3" id="KW-1133">Transmembrane helix</keyword>